<evidence type="ECO:0000313" key="2">
    <source>
        <dbReference type="Proteomes" id="UP000187735"/>
    </source>
</evidence>
<dbReference type="KEGG" id="fmr:Fuma_04253"/>
<sequence length="90" mass="10430">MYSRHKATGQALVRLDGKVHYLGKHNPEEPRKKYDQLVAKWLTGEELNTPDCLTVSRLCGKYVEEHARPYYRKNGRPMSEVAAIRGRFGR</sequence>
<proteinExistence type="predicted"/>
<reference evidence="1 2" key="1">
    <citation type="journal article" date="2016" name="Front. Microbiol.">
        <title>Fuerstia marisgermanicae gen. nov., sp. nov., an Unusual Member of the Phylum Planctomycetes from the German Wadden Sea.</title>
        <authorList>
            <person name="Kohn T."/>
            <person name="Heuer A."/>
            <person name="Jogler M."/>
            <person name="Vollmers J."/>
            <person name="Boedeker C."/>
            <person name="Bunk B."/>
            <person name="Rast P."/>
            <person name="Borchert D."/>
            <person name="Glockner I."/>
            <person name="Freese H.M."/>
            <person name="Klenk H.P."/>
            <person name="Overmann J."/>
            <person name="Kaster A.K."/>
            <person name="Rohde M."/>
            <person name="Wiegand S."/>
            <person name="Jogler C."/>
        </authorList>
    </citation>
    <scope>NUCLEOTIDE SEQUENCE [LARGE SCALE GENOMIC DNA]</scope>
    <source>
        <strain evidence="1 2">NH11</strain>
    </source>
</reference>
<evidence type="ECO:0000313" key="1">
    <source>
        <dbReference type="EMBL" id="APZ94620.1"/>
    </source>
</evidence>
<name>A0A1P8WKN9_9PLAN</name>
<dbReference type="AlphaFoldDB" id="A0A1P8WKN9"/>
<accession>A0A1P8WKN9</accession>
<keyword evidence="2" id="KW-1185">Reference proteome</keyword>
<dbReference type="RefSeq" id="WP_145944290.1">
    <property type="nucleotide sequence ID" value="NZ_CP017641.1"/>
</dbReference>
<dbReference type="Proteomes" id="UP000187735">
    <property type="component" value="Chromosome"/>
</dbReference>
<protein>
    <submittedName>
        <fullName evidence="1">Uncharacterized protein</fullName>
    </submittedName>
</protein>
<gene>
    <name evidence="1" type="ORF">Fuma_04253</name>
</gene>
<dbReference type="OrthoDB" id="254233at2"/>
<dbReference type="EMBL" id="CP017641">
    <property type="protein sequence ID" value="APZ94620.1"/>
    <property type="molecule type" value="Genomic_DNA"/>
</dbReference>
<organism evidence="1 2">
    <name type="scientific">Fuerstiella marisgermanici</name>
    <dbReference type="NCBI Taxonomy" id="1891926"/>
    <lineage>
        <taxon>Bacteria</taxon>
        <taxon>Pseudomonadati</taxon>
        <taxon>Planctomycetota</taxon>
        <taxon>Planctomycetia</taxon>
        <taxon>Planctomycetales</taxon>
        <taxon>Planctomycetaceae</taxon>
        <taxon>Fuerstiella</taxon>
    </lineage>
</organism>